<dbReference type="InParanoid" id="T1FCK5"/>
<evidence type="ECO:0000313" key="3">
    <source>
        <dbReference type="EnsemblMetazoa" id="HelroP177984"/>
    </source>
</evidence>
<reference evidence="2 4" key="2">
    <citation type="journal article" date="2013" name="Nature">
        <title>Insights into bilaterian evolution from three spiralian genomes.</title>
        <authorList>
            <person name="Simakov O."/>
            <person name="Marletaz F."/>
            <person name="Cho S.J."/>
            <person name="Edsinger-Gonzales E."/>
            <person name="Havlak P."/>
            <person name="Hellsten U."/>
            <person name="Kuo D.H."/>
            <person name="Larsson T."/>
            <person name="Lv J."/>
            <person name="Arendt D."/>
            <person name="Savage R."/>
            <person name="Osoegawa K."/>
            <person name="de Jong P."/>
            <person name="Grimwood J."/>
            <person name="Chapman J.A."/>
            <person name="Shapiro H."/>
            <person name="Aerts A."/>
            <person name="Otillar R.P."/>
            <person name="Terry A.Y."/>
            <person name="Boore J.L."/>
            <person name="Grigoriev I.V."/>
            <person name="Lindberg D.R."/>
            <person name="Seaver E.C."/>
            <person name="Weisblat D.A."/>
            <person name="Putnam N.H."/>
            <person name="Rokhsar D.S."/>
        </authorList>
    </citation>
    <scope>NUCLEOTIDE SEQUENCE</scope>
</reference>
<gene>
    <name evidence="3" type="primary">20206554</name>
    <name evidence="2" type="ORF">HELRODRAFT_177984</name>
</gene>
<dbReference type="EMBL" id="AMQM01006270">
    <property type="status" value="NOT_ANNOTATED_CDS"/>
    <property type="molecule type" value="Genomic_DNA"/>
</dbReference>
<evidence type="ECO:0000256" key="1">
    <source>
        <dbReference type="SAM" id="MobiDB-lite"/>
    </source>
</evidence>
<dbReference type="Proteomes" id="UP000015101">
    <property type="component" value="Unassembled WGS sequence"/>
</dbReference>
<dbReference type="GeneID" id="20206554"/>
<dbReference type="AlphaFoldDB" id="T1FCK5"/>
<proteinExistence type="predicted"/>
<evidence type="ECO:0000313" key="2">
    <source>
        <dbReference type="EMBL" id="ESN97553.1"/>
    </source>
</evidence>
<feature type="region of interest" description="Disordered" evidence="1">
    <location>
        <begin position="1"/>
        <end position="24"/>
    </location>
</feature>
<dbReference type="EnsemblMetazoa" id="HelroT177984">
    <property type="protein sequence ID" value="HelroP177984"/>
    <property type="gene ID" value="HelroG177984"/>
</dbReference>
<evidence type="ECO:0000313" key="4">
    <source>
        <dbReference type="Proteomes" id="UP000015101"/>
    </source>
</evidence>
<reference evidence="4" key="1">
    <citation type="submission" date="2012-12" db="EMBL/GenBank/DDBJ databases">
        <authorList>
            <person name="Hellsten U."/>
            <person name="Grimwood J."/>
            <person name="Chapman J.A."/>
            <person name="Shapiro H."/>
            <person name="Aerts A."/>
            <person name="Otillar R.P."/>
            <person name="Terry A.Y."/>
            <person name="Boore J.L."/>
            <person name="Simakov O."/>
            <person name="Marletaz F."/>
            <person name="Cho S.-J."/>
            <person name="Edsinger-Gonzales E."/>
            <person name="Havlak P."/>
            <person name="Kuo D.-H."/>
            <person name="Larsson T."/>
            <person name="Lv J."/>
            <person name="Arendt D."/>
            <person name="Savage R."/>
            <person name="Osoegawa K."/>
            <person name="de Jong P."/>
            <person name="Lindberg D.R."/>
            <person name="Seaver E.C."/>
            <person name="Weisblat D.A."/>
            <person name="Putnam N.H."/>
            <person name="Grigoriev I.V."/>
            <person name="Rokhsar D.S."/>
        </authorList>
    </citation>
    <scope>NUCLEOTIDE SEQUENCE</scope>
</reference>
<name>T1FCK5_HELRO</name>
<dbReference type="KEGG" id="hro:HELRODRAFT_177984"/>
<sequence length="111" mass="13015">MYNQRKQYRVQKQNRGPLQSTPTRYVPTNAVINAPRGRQQFKHTVIKRIKMSEGDAELQPSIKLKRKGIWNVITATRRKREDDKMMTHECATESAKMTSFSPYLKGKLMNF</sequence>
<dbReference type="EMBL" id="KB097336">
    <property type="protein sequence ID" value="ESN97553.1"/>
    <property type="molecule type" value="Genomic_DNA"/>
</dbReference>
<keyword evidence="4" id="KW-1185">Reference proteome</keyword>
<protein>
    <submittedName>
        <fullName evidence="2 3">Uncharacterized protein</fullName>
    </submittedName>
</protein>
<accession>T1FCK5</accession>
<organism evidence="3 4">
    <name type="scientific">Helobdella robusta</name>
    <name type="common">Californian leech</name>
    <dbReference type="NCBI Taxonomy" id="6412"/>
    <lineage>
        <taxon>Eukaryota</taxon>
        <taxon>Metazoa</taxon>
        <taxon>Spiralia</taxon>
        <taxon>Lophotrochozoa</taxon>
        <taxon>Annelida</taxon>
        <taxon>Clitellata</taxon>
        <taxon>Hirudinea</taxon>
        <taxon>Rhynchobdellida</taxon>
        <taxon>Glossiphoniidae</taxon>
        <taxon>Helobdella</taxon>
    </lineage>
</organism>
<feature type="compositionally biased region" description="Polar residues" evidence="1">
    <location>
        <begin position="1"/>
        <end position="23"/>
    </location>
</feature>
<dbReference type="HOGENOM" id="CLU_2161076_0_0_1"/>
<dbReference type="RefSeq" id="XP_009024377.1">
    <property type="nucleotide sequence ID" value="XM_009026129.1"/>
</dbReference>
<dbReference type="CTD" id="20206554"/>
<reference evidence="3" key="3">
    <citation type="submission" date="2015-06" db="UniProtKB">
        <authorList>
            <consortium name="EnsemblMetazoa"/>
        </authorList>
    </citation>
    <scope>IDENTIFICATION</scope>
</reference>